<organism evidence="2 3">
    <name type="scientific">Mucilaginibacter xinganensis</name>
    <dbReference type="NCBI Taxonomy" id="1234841"/>
    <lineage>
        <taxon>Bacteria</taxon>
        <taxon>Pseudomonadati</taxon>
        <taxon>Bacteroidota</taxon>
        <taxon>Sphingobacteriia</taxon>
        <taxon>Sphingobacteriales</taxon>
        <taxon>Sphingobacteriaceae</taxon>
        <taxon>Mucilaginibacter</taxon>
    </lineage>
</organism>
<keyword evidence="3" id="KW-1185">Reference proteome</keyword>
<evidence type="ECO:0000313" key="2">
    <source>
        <dbReference type="EMBL" id="ASU34211.1"/>
    </source>
</evidence>
<feature type="transmembrane region" description="Helical" evidence="1">
    <location>
        <begin position="20"/>
        <end position="38"/>
    </location>
</feature>
<accession>A0A223NXC5</accession>
<keyword evidence="1" id="KW-1133">Transmembrane helix</keyword>
<sequence>MPASLFFNFKNNKLIMKKLWILWTLIAPFFVISCNVDYGKKDFYRNDAVLNKQCYIAVDNKDTAFLNIEIHKSKKVSGKLIFKYAEDAKNEGAVDGKYSGDTLFADYSFTTGTLKNIVNKNPLAFLKKGGGLALGVGVIETYLGNSYFSKIKPIDFERGRFKFKITDCKK</sequence>
<evidence type="ECO:0000256" key="1">
    <source>
        <dbReference type="SAM" id="Phobius"/>
    </source>
</evidence>
<keyword evidence="1" id="KW-0812">Transmembrane</keyword>
<dbReference type="EMBL" id="CP022743">
    <property type="protein sequence ID" value="ASU34211.1"/>
    <property type="molecule type" value="Genomic_DNA"/>
</dbReference>
<dbReference type="AlphaFoldDB" id="A0A223NXC5"/>
<gene>
    <name evidence="2" type="ORF">MuYL_2322</name>
</gene>
<evidence type="ECO:0000313" key="3">
    <source>
        <dbReference type="Proteomes" id="UP000215002"/>
    </source>
</evidence>
<keyword evidence="1" id="KW-0472">Membrane</keyword>
<protein>
    <submittedName>
        <fullName evidence="2">Uncharacterized protein</fullName>
    </submittedName>
</protein>
<dbReference type="KEGG" id="muc:MuYL_2322"/>
<reference evidence="2 3" key="1">
    <citation type="submission" date="2017-08" db="EMBL/GenBank/DDBJ databases">
        <title>Complete genome sequence of Mucilaginibacter sp. strain BJC16-A31.</title>
        <authorList>
            <consortium name="Henan University of Science and Technology"/>
            <person name="You X."/>
        </authorList>
    </citation>
    <scope>NUCLEOTIDE SEQUENCE [LARGE SCALE GENOMIC DNA]</scope>
    <source>
        <strain evidence="2 3">BJC16-A31</strain>
    </source>
</reference>
<dbReference type="Proteomes" id="UP000215002">
    <property type="component" value="Chromosome"/>
</dbReference>
<proteinExistence type="predicted"/>
<name>A0A223NXC5_9SPHI</name>